<dbReference type="PROSITE" id="PS00122">
    <property type="entry name" value="CARBOXYLESTERASE_B_1"/>
    <property type="match status" value="1"/>
</dbReference>
<dbReference type="PANTHER" id="PTHR11559">
    <property type="entry name" value="CARBOXYLESTERASE"/>
    <property type="match status" value="1"/>
</dbReference>
<sequence>MQLKLSVAGVLAVVGFMTQCKAEDVLVTVQQGTLRGTTATGVYNTSYTAFRGIPFAEPPVGELRFQAPRPARCWSGVRDATRYGSDCVQQNGAGSEDCLYLNVYVPGVPQEGAQLPVFFWVFGGGFIFGGGSDQQYGPDFLVSYGVILVTVNYRLGALGFLSTRDAAAPGNAALKDQQLALRWVRRNIARFGGDPRRVTLAGQSSGGGSVSLHLVAPLSAGLFSRAIIQSGNFISRQVIADEARQHAFSLGAALGFHTNDSQALVDFLRTVNATDLLVDNSLILSDEEKTLLVPVVWGPSIEADLDGAFISEAPIKVLNEGRFCHVPILTGVTSGETGFSILNQAAVIDRLDKAFQSVVGPCLHLSTTTQQADAASKLRDFYFGNGTISVDDPVPLVNFNNDIQNFEPTDAFVRKVVEVSNVPIYYYEFDYRGENVNKTQWGVTHNGELPFLFLRNGVNYNLDPNSEEDRVRRHFLHIWTNFVKHGIPTPWTDPVIWHPYNETSRNYLLMQANFTVAHDRLGERMGFWHQNVPLMPFPGTF</sequence>
<dbReference type="AlphaFoldDB" id="A0A8E5JSK9"/>
<feature type="domain" description="Carboxylesterase type B" evidence="6">
    <location>
        <begin position="25"/>
        <end position="528"/>
    </location>
</feature>
<evidence type="ECO:0000313" key="7">
    <source>
        <dbReference type="EMBL" id="QVD39204.1"/>
    </source>
</evidence>
<name>A0A8E5JSK9_SCHGR</name>
<keyword evidence="3 5" id="KW-0378">Hydrolase</keyword>
<evidence type="ECO:0000256" key="3">
    <source>
        <dbReference type="ARBA" id="ARBA00022801"/>
    </source>
</evidence>
<keyword evidence="4" id="KW-0325">Glycoprotein</keyword>
<dbReference type="InterPro" id="IPR019826">
    <property type="entry name" value="Carboxylesterase_B_AS"/>
</dbReference>
<accession>A0A8E5JSK9</accession>
<dbReference type="GO" id="GO:0052689">
    <property type="term" value="F:carboxylic ester hydrolase activity"/>
    <property type="evidence" value="ECO:0007669"/>
    <property type="project" value="UniProtKB-KW"/>
</dbReference>
<dbReference type="OrthoDB" id="6846267at2759"/>
<evidence type="ECO:0000256" key="5">
    <source>
        <dbReference type="RuleBase" id="RU361235"/>
    </source>
</evidence>
<reference evidence="7" key="1">
    <citation type="journal article" date="2021" name="J. Neurophysiol.">
        <title>Gene transcription changes in a locust model of noise-induced deafness.</title>
        <authorList>
            <person name="French A.S."/>
            <person name="Warren B."/>
        </authorList>
    </citation>
    <scope>NUCLEOTIDE SEQUENCE</scope>
</reference>
<dbReference type="InterPro" id="IPR002018">
    <property type="entry name" value="CarbesteraseB"/>
</dbReference>
<comment type="similarity">
    <text evidence="1 5">Belongs to the type-B carboxylesterase/lipase family.</text>
</comment>
<dbReference type="InterPro" id="IPR029058">
    <property type="entry name" value="AB_hydrolase_fold"/>
</dbReference>
<evidence type="ECO:0000259" key="6">
    <source>
        <dbReference type="Pfam" id="PF00135"/>
    </source>
</evidence>
<dbReference type="SUPFAM" id="SSF53474">
    <property type="entry name" value="alpha/beta-Hydrolases"/>
    <property type="match status" value="1"/>
</dbReference>
<dbReference type="PROSITE" id="PS00941">
    <property type="entry name" value="CARBOXYLESTERASE_B_2"/>
    <property type="match status" value="1"/>
</dbReference>
<proteinExistence type="evidence at transcript level"/>
<feature type="signal peptide" evidence="5">
    <location>
        <begin position="1"/>
        <end position="22"/>
    </location>
</feature>
<feature type="chain" id="PRO_5034972433" description="Carboxylic ester hydrolase" evidence="5">
    <location>
        <begin position="23"/>
        <end position="541"/>
    </location>
</feature>
<keyword evidence="2" id="KW-0719">Serine esterase</keyword>
<dbReference type="Pfam" id="PF00135">
    <property type="entry name" value="COesterase"/>
    <property type="match status" value="1"/>
</dbReference>
<evidence type="ECO:0000256" key="4">
    <source>
        <dbReference type="ARBA" id="ARBA00023180"/>
    </source>
</evidence>
<organism evidence="7">
    <name type="scientific">Schistocerca gregaria</name>
    <name type="common">Desert locust</name>
    <name type="synonym">Gryllus gregarius</name>
    <dbReference type="NCBI Taxonomy" id="7010"/>
    <lineage>
        <taxon>Eukaryota</taxon>
        <taxon>Metazoa</taxon>
        <taxon>Ecdysozoa</taxon>
        <taxon>Arthropoda</taxon>
        <taxon>Hexapoda</taxon>
        <taxon>Insecta</taxon>
        <taxon>Pterygota</taxon>
        <taxon>Neoptera</taxon>
        <taxon>Polyneoptera</taxon>
        <taxon>Orthoptera</taxon>
        <taxon>Caelifera</taxon>
        <taxon>Acrididea</taxon>
        <taxon>Acridomorpha</taxon>
        <taxon>Acridoidea</taxon>
        <taxon>Acrididae</taxon>
        <taxon>Cyrtacanthacridinae</taxon>
        <taxon>Schistocerca</taxon>
    </lineage>
</organism>
<keyword evidence="5" id="KW-0732">Signal</keyword>
<dbReference type="Gene3D" id="3.40.50.1820">
    <property type="entry name" value="alpha/beta hydrolase"/>
    <property type="match status" value="1"/>
</dbReference>
<dbReference type="EC" id="3.1.1.-" evidence="5"/>
<dbReference type="EMBL" id="MW962438">
    <property type="protein sequence ID" value="QVD39204.1"/>
    <property type="molecule type" value="mRNA"/>
</dbReference>
<evidence type="ECO:0000256" key="2">
    <source>
        <dbReference type="ARBA" id="ARBA00022487"/>
    </source>
</evidence>
<dbReference type="InterPro" id="IPR019819">
    <property type="entry name" value="Carboxylesterase_B_CS"/>
</dbReference>
<dbReference type="InterPro" id="IPR050309">
    <property type="entry name" value="Type-B_Carboxylest/Lipase"/>
</dbReference>
<protein>
    <recommendedName>
        <fullName evidence="5">Carboxylic ester hydrolase</fullName>
        <ecNumber evidence="5">3.1.1.-</ecNumber>
    </recommendedName>
</protein>
<evidence type="ECO:0000256" key="1">
    <source>
        <dbReference type="ARBA" id="ARBA00005964"/>
    </source>
</evidence>